<dbReference type="Gene3D" id="3.40.1390.20">
    <property type="entry name" value="HprK N-terminal domain-like"/>
    <property type="match status" value="1"/>
</dbReference>
<dbReference type="EMBL" id="SNWI01000011">
    <property type="protein sequence ID" value="TDN96686.1"/>
    <property type="molecule type" value="Genomic_DNA"/>
</dbReference>
<protein>
    <recommendedName>
        <fullName evidence="6">DRTGG domain-containing protein</fullName>
    </recommendedName>
</protein>
<evidence type="ECO:0000313" key="3">
    <source>
        <dbReference type="EMBL" id="TDN96686.1"/>
    </source>
</evidence>
<dbReference type="OrthoDB" id="9800390at2"/>
<dbReference type="InterPro" id="IPR028979">
    <property type="entry name" value="Ser_kin/Pase_Hpr-like_N_sf"/>
</dbReference>
<evidence type="ECO:0000256" key="1">
    <source>
        <dbReference type="ARBA" id="ARBA00011643"/>
    </source>
</evidence>
<comment type="subunit">
    <text evidence="1">Homohexamer.</text>
</comment>
<evidence type="ECO:0000313" key="4">
    <source>
        <dbReference type="Proteomes" id="UP000198964"/>
    </source>
</evidence>
<dbReference type="AlphaFoldDB" id="A0A1I2L396"/>
<organism evidence="2 4">
    <name type="scientific">Sunxiuqinia elliptica</name>
    <dbReference type="NCBI Taxonomy" id="655355"/>
    <lineage>
        <taxon>Bacteria</taxon>
        <taxon>Pseudomonadati</taxon>
        <taxon>Bacteroidota</taxon>
        <taxon>Bacteroidia</taxon>
        <taxon>Marinilabiliales</taxon>
        <taxon>Prolixibacteraceae</taxon>
        <taxon>Sunxiuqinia</taxon>
    </lineage>
</organism>
<dbReference type="Proteomes" id="UP000294848">
    <property type="component" value="Unassembled WGS sequence"/>
</dbReference>
<dbReference type="Proteomes" id="UP000198964">
    <property type="component" value="Unassembled WGS sequence"/>
</dbReference>
<reference evidence="3 5" key="2">
    <citation type="submission" date="2019-03" db="EMBL/GenBank/DDBJ databases">
        <title>Freshwater and sediment microbial communities from various areas in North America, analyzing microbe dynamics in response to fracking.</title>
        <authorList>
            <person name="Lamendella R."/>
        </authorList>
    </citation>
    <scope>NUCLEOTIDE SEQUENCE [LARGE SCALE GENOMIC DNA]</scope>
    <source>
        <strain evidence="3 5">114D</strain>
    </source>
</reference>
<proteinExistence type="predicted"/>
<dbReference type="STRING" id="655355.SAMN05216283_11454"/>
<evidence type="ECO:0008006" key="6">
    <source>
        <dbReference type="Google" id="ProtNLM"/>
    </source>
</evidence>
<evidence type="ECO:0000313" key="5">
    <source>
        <dbReference type="Proteomes" id="UP000294848"/>
    </source>
</evidence>
<evidence type="ECO:0000313" key="2">
    <source>
        <dbReference type="EMBL" id="SFF72999.1"/>
    </source>
</evidence>
<gene>
    <name evidence="3" type="ORF">DET52_11156</name>
    <name evidence="2" type="ORF">SAMN05216283_11454</name>
</gene>
<keyword evidence="4" id="KW-1185">Reference proteome</keyword>
<reference evidence="2 4" key="1">
    <citation type="submission" date="2016-10" db="EMBL/GenBank/DDBJ databases">
        <authorList>
            <person name="de Groot N.N."/>
        </authorList>
    </citation>
    <scope>NUCLEOTIDE SEQUENCE [LARGE SCALE GENOMIC DNA]</scope>
    <source>
        <strain evidence="2 4">CGMCC 1.9156</strain>
    </source>
</reference>
<dbReference type="SUPFAM" id="SSF75138">
    <property type="entry name" value="HprK N-terminal domain-like"/>
    <property type="match status" value="1"/>
</dbReference>
<dbReference type="RefSeq" id="WP_093921400.1">
    <property type="nucleotide sequence ID" value="NZ_FONW01000014.1"/>
</dbReference>
<accession>A0A1I2L396</accession>
<name>A0A1I2L396_9BACT</name>
<sequence>MQVSKICELLAATIICGEEHASAKIERGFSSDLMSDVLTLDTDNLLLITGLCNLQTIRTSEMADIRYIVFVRNKKVTAEMLALANENNMCLLESPYTLFKASGLLYQAGLNPVY</sequence>
<dbReference type="EMBL" id="FONW01000014">
    <property type="protein sequence ID" value="SFF72999.1"/>
    <property type="molecule type" value="Genomic_DNA"/>
</dbReference>